<dbReference type="AlphaFoldDB" id="A0A061F4H7"/>
<dbReference type="HOGENOM" id="CLU_1306765_0_0_1"/>
<dbReference type="GO" id="GO:0010387">
    <property type="term" value="P:COP9 signalosome assembly"/>
    <property type="evidence" value="ECO:0007669"/>
    <property type="project" value="InterPro"/>
</dbReference>
<accession>A0A061F4H7</accession>
<evidence type="ECO:0000259" key="6">
    <source>
        <dbReference type="Pfam" id="PF10075"/>
    </source>
</evidence>
<dbReference type="InterPro" id="IPR033464">
    <property type="entry name" value="CSN8_PSD8_EIF3K"/>
</dbReference>
<dbReference type="Pfam" id="PF10075">
    <property type="entry name" value="CSN8_PSD8_EIF3K"/>
    <property type="match status" value="1"/>
</dbReference>
<feature type="domain" description="CSN8/PSMD8/EIF3K" evidence="6">
    <location>
        <begin position="125"/>
        <end position="169"/>
    </location>
</feature>
<evidence type="ECO:0000256" key="5">
    <source>
        <dbReference type="ARBA" id="ARBA00023242"/>
    </source>
</evidence>
<keyword evidence="3" id="KW-0963">Cytoplasm</keyword>
<proteinExistence type="predicted"/>
<evidence type="ECO:0000256" key="3">
    <source>
        <dbReference type="ARBA" id="ARBA00022490"/>
    </source>
</evidence>
<dbReference type="OMA" id="YSMISIK"/>
<organism evidence="7 8">
    <name type="scientific">Theobroma cacao</name>
    <name type="common">Cacao</name>
    <name type="synonym">Cocoa</name>
    <dbReference type="NCBI Taxonomy" id="3641"/>
    <lineage>
        <taxon>Eukaryota</taxon>
        <taxon>Viridiplantae</taxon>
        <taxon>Streptophyta</taxon>
        <taxon>Embryophyta</taxon>
        <taxon>Tracheophyta</taxon>
        <taxon>Spermatophyta</taxon>
        <taxon>Magnoliopsida</taxon>
        <taxon>eudicotyledons</taxon>
        <taxon>Gunneridae</taxon>
        <taxon>Pentapetalae</taxon>
        <taxon>rosids</taxon>
        <taxon>malvids</taxon>
        <taxon>Malvales</taxon>
        <taxon>Malvaceae</taxon>
        <taxon>Byttnerioideae</taxon>
        <taxon>Theobroma</taxon>
    </lineage>
</organism>
<dbReference type="EMBL" id="CM001885">
    <property type="protein sequence ID" value="EOY12205.1"/>
    <property type="molecule type" value="Genomic_DNA"/>
</dbReference>
<protein>
    <submittedName>
        <fullName evidence="7">COP9 signalosome, subunit CSN8, putative</fullName>
    </submittedName>
</protein>
<gene>
    <name evidence="7" type="ORF">TCM_030772</name>
</gene>
<evidence type="ECO:0000313" key="8">
    <source>
        <dbReference type="Proteomes" id="UP000026915"/>
    </source>
</evidence>
<evidence type="ECO:0000256" key="4">
    <source>
        <dbReference type="ARBA" id="ARBA00022790"/>
    </source>
</evidence>
<evidence type="ECO:0000313" key="7">
    <source>
        <dbReference type="EMBL" id="EOY12205.1"/>
    </source>
</evidence>
<dbReference type="PANTHER" id="PTHR13339:SF0">
    <property type="entry name" value="COP9 SIGNALOSOME COMPLEX SUBUNIT 8"/>
    <property type="match status" value="1"/>
</dbReference>
<evidence type="ECO:0000256" key="2">
    <source>
        <dbReference type="ARBA" id="ARBA00004496"/>
    </source>
</evidence>
<evidence type="ECO:0000256" key="1">
    <source>
        <dbReference type="ARBA" id="ARBA00004123"/>
    </source>
</evidence>
<dbReference type="eggNOG" id="KOG4414">
    <property type="taxonomic scope" value="Eukaryota"/>
</dbReference>
<dbReference type="InParanoid" id="A0A061F4H7"/>
<reference evidence="7 8" key="1">
    <citation type="journal article" date="2013" name="Genome Biol.">
        <title>The genome sequence of the most widely cultivated cacao type and its use to identify candidate genes regulating pod color.</title>
        <authorList>
            <person name="Motamayor J.C."/>
            <person name="Mockaitis K."/>
            <person name="Schmutz J."/>
            <person name="Haiminen N."/>
            <person name="Iii D.L."/>
            <person name="Cornejo O."/>
            <person name="Findley S.D."/>
            <person name="Zheng P."/>
            <person name="Utro F."/>
            <person name="Royaert S."/>
            <person name="Saski C."/>
            <person name="Jenkins J."/>
            <person name="Podicheti R."/>
            <person name="Zhao M."/>
            <person name="Scheffler B.E."/>
            <person name="Stack J.C."/>
            <person name="Feltus F.A."/>
            <person name="Mustiga G.M."/>
            <person name="Amores F."/>
            <person name="Phillips W."/>
            <person name="Marelli J.P."/>
            <person name="May G.D."/>
            <person name="Shapiro H."/>
            <person name="Ma J."/>
            <person name="Bustamante C.D."/>
            <person name="Schnell R.J."/>
            <person name="Main D."/>
            <person name="Gilbert D."/>
            <person name="Parida L."/>
            <person name="Kuhn D.N."/>
        </authorList>
    </citation>
    <scope>NUCLEOTIDE SEQUENCE [LARGE SCALE GENOMIC DNA]</scope>
    <source>
        <strain evidence="8">cv. Matina 1-6</strain>
    </source>
</reference>
<sequence length="211" mass="23489">MGTVQVTKPKDLLSTTSSSSVLSSRPCFSSKMPLKRSCLRRHRFPKSLDDIADICDNLMLRVAAEGVAFQDEWPFAIHLLGHSYVDDISSARLLWKSIPAAIKESQMELVLLPGKLGCLDCCYISAYSTISIQDAAQFLGTSEDDAANYVSRQGWTVGPASQMLTVKKQATVREQKLDPGKLQCLTEYVFHLEHLTIVDMDMIRYLLVLVS</sequence>
<dbReference type="STRING" id="3641.A0A061F4H7"/>
<dbReference type="Gramene" id="EOY12205">
    <property type="protein sequence ID" value="EOY12205"/>
    <property type="gene ID" value="TCM_030772"/>
</dbReference>
<dbReference type="PANTHER" id="PTHR13339">
    <property type="entry name" value="COP9 SIGNALOSOME COMPLEX SUBUNIT 8"/>
    <property type="match status" value="1"/>
</dbReference>
<name>A0A061F4H7_THECC</name>
<dbReference type="Proteomes" id="UP000026915">
    <property type="component" value="Chromosome 7"/>
</dbReference>
<keyword evidence="5" id="KW-0539">Nucleus</keyword>
<dbReference type="GO" id="GO:0005737">
    <property type="term" value="C:cytoplasm"/>
    <property type="evidence" value="ECO:0007669"/>
    <property type="project" value="UniProtKB-SubCell"/>
</dbReference>
<dbReference type="InterPro" id="IPR033205">
    <property type="entry name" value="COP9_CSN8"/>
</dbReference>
<keyword evidence="4" id="KW-0736">Signalosome</keyword>
<dbReference type="GO" id="GO:0000338">
    <property type="term" value="P:protein deneddylation"/>
    <property type="evidence" value="ECO:0007669"/>
    <property type="project" value="InterPro"/>
</dbReference>
<keyword evidence="8" id="KW-1185">Reference proteome</keyword>
<comment type="subcellular location">
    <subcellularLocation>
        <location evidence="2">Cytoplasm</location>
    </subcellularLocation>
    <subcellularLocation>
        <location evidence="1">Nucleus</location>
    </subcellularLocation>
</comment>
<dbReference type="GO" id="GO:0008180">
    <property type="term" value="C:COP9 signalosome"/>
    <property type="evidence" value="ECO:0007669"/>
    <property type="project" value="UniProtKB-KW"/>
</dbReference>